<evidence type="ECO:0000259" key="1">
    <source>
        <dbReference type="Pfam" id="PF23868"/>
    </source>
</evidence>
<dbReference type="EMBL" id="JAHLUH010000003">
    <property type="protein sequence ID" value="KAG7729259.1"/>
    <property type="molecule type" value="Genomic_DNA"/>
</dbReference>
<protein>
    <recommendedName>
        <fullName evidence="1">Mmc1 C-terminal domain-containing protein</fullName>
    </recommendedName>
</protein>
<dbReference type="PANTHER" id="PTHR38644:SF1">
    <property type="entry name" value="EXPRESSED PROTEIN"/>
    <property type="match status" value="1"/>
</dbReference>
<evidence type="ECO:0000313" key="2">
    <source>
        <dbReference type="EMBL" id="KAG7729259.1"/>
    </source>
</evidence>
<dbReference type="Proteomes" id="UP000738402">
    <property type="component" value="Unassembled WGS sequence"/>
</dbReference>
<dbReference type="Pfam" id="PF23868">
    <property type="entry name" value="Mmc1_C"/>
    <property type="match status" value="1"/>
</dbReference>
<reference evidence="2" key="1">
    <citation type="journal article" date="2021" name="G3 (Bethesda)">
        <title>Genomic diversity, chromosomal rearrangements, and interspecies hybridization in the ogataea polymorpha species complex.</title>
        <authorList>
            <person name="Hanson S.J."/>
            <person name="Cinneide E.O."/>
            <person name="Salzberg L.I."/>
            <person name="Wolfe K.H."/>
            <person name="McGowan J."/>
            <person name="Fitzpatrick D.A."/>
            <person name="Matlin K."/>
        </authorList>
    </citation>
    <scope>NUCLEOTIDE SEQUENCE</scope>
    <source>
        <strain evidence="2">83-405-1</strain>
    </source>
</reference>
<dbReference type="InterPro" id="IPR056196">
    <property type="entry name" value="Mmc1_C"/>
</dbReference>
<proteinExistence type="predicted"/>
<organism evidence="2 3">
    <name type="scientific">Ogataea haglerorum</name>
    <dbReference type="NCBI Taxonomy" id="1937702"/>
    <lineage>
        <taxon>Eukaryota</taxon>
        <taxon>Fungi</taxon>
        <taxon>Dikarya</taxon>
        <taxon>Ascomycota</taxon>
        <taxon>Saccharomycotina</taxon>
        <taxon>Pichiomycetes</taxon>
        <taxon>Pichiales</taxon>
        <taxon>Pichiaceae</taxon>
        <taxon>Ogataea</taxon>
    </lineage>
</organism>
<gene>
    <name evidence="2" type="ORF">KL933_001485</name>
</gene>
<name>A0AAN6D835_9ASCO</name>
<comment type="caution">
    <text evidence="2">The sequence shown here is derived from an EMBL/GenBank/DDBJ whole genome shotgun (WGS) entry which is preliminary data.</text>
</comment>
<dbReference type="PANTHER" id="PTHR38644">
    <property type="entry name" value="EXPRESSED PROTEIN"/>
    <property type="match status" value="1"/>
</dbReference>
<accession>A0AAN6D835</accession>
<evidence type="ECO:0000313" key="3">
    <source>
        <dbReference type="Proteomes" id="UP000738402"/>
    </source>
</evidence>
<feature type="domain" description="Mmc1 C-terminal" evidence="1">
    <location>
        <begin position="326"/>
        <end position="519"/>
    </location>
</feature>
<sequence>MFTSFRPPSLILPKVVRARPNVTGLIGASVRYQSTGIVDQETLPGLLEKTRAIFPTNKIIRQKARQLLELARETDGYTTPVRIGIVQSPGIEPGLLTDVLVCDPLDSDQAWFIQLRQRQSEKKANQWVRFGENGVRSPFLSRELRVVQSATLGDGTTRKELHREEFRDIELLEINDPQNLRIDSGVSETTVPVQPSPANECHLYIYVKTRPGEPLEINNYPSLSVLNTQVQESGSSFQLQTQGEIAVDLEKARLANELLMKSPNNVSRYLELVKKSNISALLFTLSRETSASRPTCLLLQSLLSDIDQQLKFEQKPDLVKEVDALKKEIENWAQMSHFELQSKIGPYLQDVLIQRFSKITQIVPNIDDFDLVLSKYLFDDETYIQKSMFNFTPVKCHGSLLESTAKLNYLEGKIDLLLPANAEPPQPLAHPVALLKHKVLNRDLPDLQQKISRIVLHNLATINLPAFAVCTVGHVIDYISMDTAVAVVVLSLAISSNNISKAVFRHLDAFRKSYMEDLRTSIDRSLEHLRRRLDRNLEQNGLHKAEKQQLRQQLSSALEKL</sequence>
<dbReference type="AlphaFoldDB" id="A0AAN6D835"/>